<dbReference type="PANTHER" id="PTHR22803">
    <property type="entry name" value="MANNOSE, PHOSPHOLIPASE, LECTIN RECEPTOR RELATED"/>
    <property type="match status" value="1"/>
</dbReference>
<keyword evidence="1" id="KW-1015">Disulfide bond</keyword>
<proteinExistence type="predicted"/>
<sequence length="130" mass="14462">METWDAARTVCQRYSGDLVSITSHSIQTFLQSECNSGVYWIGLNDKRTEGTFVWLDGVLPSLYTNWIPGEPNDHSGDEDCASAYLHEGGKWNDLNCLGLVLYICENDADIDECLSSPCLHGTCIDQLNSH</sequence>
<dbReference type="Gene3D" id="3.10.100.10">
    <property type="entry name" value="Mannose-Binding Protein A, subunit A"/>
    <property type="match status" value="1"/>
</dbReference>
<dbReference type="Proteomes" id="UP000694844">
    <property type="component" value="Chromosome 1"/>
</dbReference>
<dbReference type="InterPro" id="IPR050111">
    <property type="entry name" value="C-type_lectin/snaclec_domain"/>
</dbReference>
<dbReference type="SMART" id="SM00034">
    <property type="entry name" value="CLECT"/>
    <property type="match status" value="1"/>
</dbReference>
<feature type="domain" description="C-type lectin" evidence="2">
    <location>
        <begin position="1"/>
        <end position="105"/>
    </location>
</feature>
<dbReference type="PROSITE" id="PS00615">
    <property type="entry name" value="C_TYPE_LECTIN_1"/>
    <property type="match status" value="1"/>
</dbReference>
<evidence type="ECO:0000313" key="4">
    <source>
        <dbReference type="RefSeq" id="XP_022296221.1"/>
    </source>
</evidence>
<protein>
    <submittedName>
        <fullName evidence="4">Low affinity immunoglobulin epsilon Fc receptor-like</fullName>
    </submittedName>
</protein>
<dbReference type="AlphaFoldDB" id="A0A8B8AYJ6"/>
<dbReference type="RefSeq" id="XP_022296221.1">
    <property type="nucleotide sequence ID" value="XM_022440513.1"/>
</dbReference>
<dbReference type="InterPro" id="IPR001304">
    <property type="entry name" value="C-type_lectin-like"/>
</dbReference>
<dbReference type="PROSITE" id="PS50041">
    <property type="entry name" value="C_TYPE_LECTIN_2"/>
    <property type="match status" value="1"/>
</dbReference>
<evidence type="ECO:0000259" key="2">
    <source>
        <dbReference type="PROSITE" id="PS50041"/>
    </source>
</evidence>
<accession>A0A8B8AYJ6</accession>
<dbReference type="Pfam" id="PF00059">
    <property type="entry name" value="Lectin_C"/>
    <property type="match status" value="1"/>
</dbReference>
<dbReference type="InterPro" id="IPR016187">
    <property type="entry name" value="CTDL_fold"/>
</dbReference>
<dbReference type="KEGG" id="cvn:111106002"/>
<dbReference type="CDD" id="cd00037">
    <property type="entry name" value="CLECT"/>
    <property type="match status" value="1"/>
</dbReference>
<dbReference type="InterPro" id="IPR018378">
    <property type="entry name" value="C-type_lectin_CS"/>
</dbReference>
<dbReference type="SUPFAM" id="SSF56436">
    <property type="entry name" value="C-type lectin-like"/>
    <property type="match status" value="1"/>
</dbReference>
<dbReference type="OrthoDB" id="6285913at2759"/>
<dbReference type="GeneID" id="111106002"/>
<reference evidence="4" key="2">
    <citation type="submission" date="2025-08" db="UniProtKB">
        <authorList>
            <consortium name="RefSeq"/>
        </authorList>
    </citation>
    <scope>IDENTIFICATION</scope>
    <source>
        <tissue evidence="4">Whole sample</tissue>
    </source>
</reference>
<reference evidence="3" key="1">
    <citation type="submission" date="2024-06" db="UniProtKB">
        <authorList>
            <consortium name="RefSeq"/>
        </authorList>
    </citation>
    <scope>NUCLEOTIDE SEQUENCE [LARGE SCALE GENOMIC DNA]</scope>
</reference>
<dbReference type="Gene3D" id="2.10.25.10">
    <property type="entry name" value="Laminin"/>
    <property type="match status" value="1"/>
</dbReference>
<name>A0A8B8AYJ6_CRAVI</name>
<evidence type="ECO:0000313" key="3">
    <source>
        <dbReference type="Proteomes" id="UP000694844"/>
    </source>
</evidence>
<gene>
    <name evidence="4" type="primary">LOC111106002</name>
</gene>
<dbReference type="InterPro" id="IPR016186">
    <property type="entry name" value="C-type_lectin-like/link_sf"/>
</dbReference>
<evidence type="ECO:0000256" key="1">
    <source>
        <dbReference type="ARBA" id="ARBA00023157"/>
    </source>
</evidence>
<keyword evidence="3" id="KW-1185">Reference proteome</keyword>
<organism evidence="3 4">
    <name type="scientific">Crassostrea virginica</name>
    <name type="common">Eastern oyster</name>
    <dbReference type="NCBI Taxonomy" id="6565"/>
    <lineage>
        <taxon>Eukaryota</taxon>
        <taxon>Metazoa</taxon>
        <taxon>Spiralia</taxon>
        <taxon>Lophotrochozoa</taxon>
        <taxon>Mollusca</taxon>
        <taxon>Bivalvia</taxon>
        <taxon>Autobranchia</taxon>
        <taxon>Pteriomorphia</taxon>
        <taxon>Ostreida</taxon>
        <taxon>Ostreoidea</taxon>
        <taxon>Ostreidae</taxon>
        <taxon>Crassostrea</taxon>
    </lineage>
</organism>